<proteinExistence type="predicted"/>
<accession>A0A412FFR4</accession>
<evidence type="ECO:0000313" key="2">
    <source>
        <dbReference type="EMBL" id="RGR66964.1"/>
    </source>
</evidence>
<feature type="region of interest" description="Disordered" evidence="1">
    <location>
        <begin position="43"/>
        <end position="64"/>
    </location>
</feature>
<dbReference type="GeneID" id="83017155"/>
<dbReference type="EMBL" id="QRUP01000035">
    <property type="protein sequence ID" value="RGR66964.1"/>
    <property type="molecule type" value="Genomic_DNA"/>
</dbReference>
<dbReference type="Proteomes" id="UP000284178">
    <property type="component" value="Unassembled WGS sequence"/>
</dbReference>
<comment type="caution">
    <text evidence="2">The sequence shown here is derived from an EMBL/GenBank/DDBJ whole genome shotgun (WGS) entry which is preliminary data.</text>
</comment>
<organism evidence="2 3">
    <name type="scientific">Holdemania filiformis</name>
    <dbReference type="NCBI Taxonomy" id="61171"/>
    <lineage>
        <taxon>Bacteria</taxon>
        <taxon>Bacillati</taxon>
        <taxon>Bacillota</taxon>
        <taxon>Erysipelotrichia</taxon>
        <taxon>Erysipelotrichales</taxon>
        <taxon>Erysipelotrichaceae</taxon>
        <taxon>Holdemania</taxon>
    </lineage>
</organism>
<reference evidence="2 3" key="1">
    <citation type="submission" date="2018-08" db="EMBL/GenBank/DDBJ databases">
        <title>A genome reference for cultivated species of the human gut microbiota.</title>
        <authorList>
            <person name="Zou Y."/>
            <person name="Xue W."/>
            <person name="Luo G."/>
        </authorList>
    </citation>
    <scope>NUCLEOTIDE SEQUENCE [LARGE SCALE GENOMIC DNA]</scope>
    <source>
        <strain evidence="2 3">AF24-29</strain>
    </source>
</reference>
<dbReference type="AlphaFoldDB" id="A0A412FFR4"/>
<name>A0A412FFR4_9FIRM</name>
<evidence type="ECO:0000256" key="1">
    <source>
        <dbReference type="SAM" id="MobiDB-lite"/>
    </source>
</evidence>
<sequence length="64" mass="7403">MKIIARDINPCEKRMRVLHFHDFAWDPGATQKIPCIIKLEKKQSDPARESDGLMPGKQISENRI</sequence>
<protein>
    <submittedName>
        <fullName evidence="2">Uncharacterized protein</fullName>
    </submittedName>
</protein>
<dbReference type="RefSeq" id="WP_117896351.1">
    <property type="nucleotide sequence ID" value="NZ_CABJCV010000035.1"/>
</dbReference>
<keyword evidence="3" id="KW-1185">Reference proteome</keyword>
<evidence type="ECO:0000313" key="3">
    <source>
        <dbReference type="Proteomes" id="UP000284178"/>
    </source>
</evidence>
<gene>
    <name evidence="2" type="ORF">DWY25_17320</name>
</gene>